<dbReference type="SUPFAM" id="SSF75217">
    <property type="entry name" value="alpha/beta knot"/>
    <property type="match status" value="1"/>
</dbReference>
<comment type="catalytic activity">
    <reaction evidence="7">
        <text>guanosine(18) in tRNA + S-adenosyl-L-methionine = 2'-O-methylguanosine(18) in tRNA + S-adenosyl-L-homocysteine + H(+)</text>
        <dbReference type="Rhea" id="RHEA:20077"/>
        <dbReference type="Rhea" id="RHEA-COMP:10190"/>
        <dbReference type="Rhea" id="RHEA-COMP:10192"/>
        <dbReference type="ChEBI" id="CHEBI:15378"/>
        <dbReference type="ChEBI" id="CHEBI:57856"/>
        <dbReference type="ChEBI" id="CHEBI:59789"/>
        <dbReference type="ChEBI" id="CHEBI:74269"/>
        <dbReference type="ChEBI" id="CHEBI:74445"/>
        <dbReference type="EC" id="2.1.1.34"/>
    </reaction>
</comment>
<dbReference type="PANTHER" id="PTHR43453:SF1">
    <property type="entry name" value="TRNA_RRNA METHYLTRANSFERASE SPOU TYPE DOMAIN-CONTAINING PROTEIN"/>
    <property type="match status" value="1"/>
</dbReference>
<name>A0ABV5Z6U1_9GAMM</name>
<evidence type="ECO:0000259" key="9">
    <source>
        <dbReference type="Pfam" id="PF12105"/>
    </source>
</evidence>
<keyword evidence="11" id="KW-1185">Reference proteome</keyword>
<dbReference type="HAMAP" id="MF_02060">
    <property type="entry name" value="tRNA_methyltr_TrmH"/>
    <property type="match status" value="1"/>
</dbReference>
<evidence type="ECO:0000259" key="8">
    <source>
        <dbReference type="Pfam" id="PF00588"/>
    </source>
</evidence>
<dbReference type="NCBIfam" id="NF008295">
    <property type="entry name" value="PRK11081.1"/>
    <property type="match status" value="1"/>
</dbReference>
<feature type="binding site" evidence="7">
    <location>
        <position position="139"/>
    </location>
    <ligand>
        <name>S-adenosyl-L-methionine</name>
        <dbReference type="ChEBI" id="CHEBI:59789"/>
    </ligand>
</feature>
<feature type="domain" description="tRNA/rRNA methyltransferase SpoU type" evidence="8">
    <location>
        <begin position="20"/>
        <end position="158"/>
    </location>
</feature>
<evidence type="ECO:0000256" key="1">
    <source>
        <dbReference type="ARBA" id="ARBA00022555"/>
    </source>
</evidence>
<evidence type="ECO:0000256" key="4">
    <source>
        <dbReference type="ARBA" id="ARBA00022691"/>
    </source>
</evidence>
<keyword evidence="4 7" id="KW-0949">S-adenosyl-L-methionine</keyword>
<dbReference type="EMBL" id="JBHLZN010000001">
    <property type="protein sequence ID" value="MFB9884990.1"/>
    <property type="molecule type" value="Genomic_DNA"/>
</dbReference>
<dbReference type="InterPro" id="IPR029026">
    <property type="entry name" value="tRNA_m1G_MTases_N"/>
</dbReference>
<gene>
    <name evidence="7 10" type="primary">trmH</name>
    <name evidence="10" type="ORF">ACFFLH_01015</name>
</gene>
<keyword evidence="3 7" id="KW-0808">Transferase</keyword>
<keyword evidence="1 7" id="KW-0820">tRNA-binding</keyword>
<protein>
    <recommendedName>
        <fullName evidence="7">tRNA (guanosine(18)-2'-O)-methyltransferase</fullName>
        <ecNumber evidence="7">2.1.1.34</ecNumber>
    </recommendedName>
    <alternativeName>
        <fullName evidence="7">tRNA [Gm18] methyltransferase</fullName>
    </alternativeName>
</protein>
<proteinExistence type="inferred from homology"/>
<dbReference type="RefSeq" id="WP_027313381.1">
    <property type="nucleotide sequence ID" value="NZ_JAUESS010000002.1"/>
</dbReference>
<comment type="similarity">
    <text evidence="7">Belongs to the class IV-like SAM-binding methyltransferase superfamily. RNA methyltransferase TrmH family.</text>
</comment>
<evidence type="ECO:0000256" key="2">
    <source>
        <dbReference type="ARBA" id="ARBA00022603"/>
    </source>
</evidence>
<dbReference type="EC" id="2.1.1.34" evidence="7"/>
<comment type="caution">
    <text evidence="10">The sequence shown here is derived from an EMBL/GenBank/DDBJ whole genome shotgun (WGS) entry which is preliminary data.</text>
</comment>
<evidence type="ECO:0000256" key="5">
    <source>
        <dbReference type="ARBA" id="ARBA00022694"/>
    </source>
</evidence>
<keyword evidence="6 7" id="KW-0694">RNA-binding</keyword>
<evidence type="ECO:0000256" key="7">
    <source>
        <dbReference type="HAMAP-Rule" id="MF_02060"/>
    </source>
</evidence>
<comment type="function">
    <text evidence="7">Catalyzes the 2'-O methylation of guanosine at position 18 in tRNA.</text>
</comment>
<keyword evidence="2 7" id="KW-0489">Methyltransferase</keyword>
<dbReference type="InterPro" id="IPR029028">
    <property type="entry name" value="Alpha/beta_knot_MTases"/>
</dbReference>
<feature type="domain" description="RNA methyltransferase SpoU/TrmH type C-terminal" evidence="9">
    <location>
        <begin position="164"/>
        <end position="214"/>
    </location>
</feature>
<comment type="caution">
    <text evidence="7">Lacks conserved residue(s) required for the propagation of feature annotation.</text>
</comment>
<dbReference type="InterPro" id="IPR033671">
    <property type="entry name" value="TrmH"/>
</dbReference>
<sequence>MTPERMAKIKTVLARRQPDLTLLTDQVHKPRNIAALVRTCDAVGIGRMHAVQPQKSYRPFNGTAKGSQQWVEVQMHESVEHGVQHLKEQGFAVVAAHWSERAQDYREWDFCQPTALLLGAERMGVSDWAAEQADAHLVVPMMGMVSSLNVSVAAGIILQEAQTQRWRNGLYEQMRLSDSEFERLFFEWAHPRVAASYKKMGLPYPELDAEGDIVPHPLPANG</sequence>
<dbReference type="CDD" id="cd18092">
    <property type="entry name" value="SpoU-like_TrmH"/>
    <property type="match status" value="1"/>
</dbReference>
<dbReference type="Proteomes" id="UP001589628">
    <property type="component" value="Unassembled WGS sequence"/>
</dbReference>
<evidence type="ECO:0000313" key="11">
    <source>
        <dbReference type="Proteomes" id="UP001589628"/>
    </source>
</evidence>
<evidence type="ECO:0000256" key="3">
    <source>
        <dbReference type="ARBA" id="ARBA00022679"/>
    </source>
</evidence>
<dbReference type="Pfam" id="PF12105">
    <property type="entry name" value="SpoU_methylas_C"/>
    <property type="match status" value="1"/>
</dbReference>
<organism evidence="10 11">
    <name type="scientific">Balneatrix alpica</name>
    <dbReference type="NCBI Taxonomy" id="75684"/>
    <lineage>
        <taxon>Bacteria</taxon>
        <taxon>Pseudomonadati</taxon>
        <taxon>Pseudomonadota</taxon>
        <taxon>Gammaproteobacteria</taxon>
        <taxon>Oceanospirillales</taxon>
        <taxon>Balneatrichaceae</taxon>
        <taxon>Balneatrix</taxon>
    </lineage>
</organism>
<dbReference type="InterPro" id="IPR022724">
    <property type="entry name" value="rRNA_MeTrfase_SpoU_C"/>
</dbReference>
<accession>A0ABV5Z6U1</accession>
<dbReference type="InterPro" id="IPR001537">
    <property type="entry name" value="SpoU_MeTrfase"/>
</dbReference>
<keyword evidence="5 7" id="KW-0819">tRNA processing</keyword>
<evidence type="ECO:0000256" key="6">
    <source>
        <dbReference type="ARBA" id="ARBA00022884"/>
    </source>
</evidence>
<reference evidence="10 11" key="1">
    <citation type="submission" date="2024-09" db="EMBL/GenBank/DDBJ databases">
        <authorList>
            <person name="Sun Q."/>
            <person name="Mori K."/>
        </authorList>
    </citation>
    <scope>NUCLEOTIDE SEQUENCE [LARGE SCALE GENOMIC DNA]</scope>
    <source>
        <strain evidence="10 11">ATCC 51285</strain>
    </source>
</reference>
<evidence type="ECO:0000313" key="10">
    <source>
        <dbReference type="EMBL" id="MFB9884990.1"/>
    </source>
</evidence>
<dbReference type="PANTHER" id="PTHR43453">
    <property type="entry name" value="RRNA METHYLASE-LIKE"/>
    <property type="match status" value="1"/>
</dbReference>
<feature type="binding site" evidence="7">
    <location>
        <position position="148"/>
    </location>
    <ligand>
        <name>S-adenosyl-L-methionine</name>
        <dbReference type="ChEBI" id="CHEBI:59789"/>
    </ligand>
</feature>
<dbReference type="Pfam" id="PF00588">
    <property type="entry name" value="SpoU_methylase"/>
    <property type="match status" value="1"/>
</dbReference>
<dbReference type="Gene3D" id="3.40.1280.10">
    <property type="match status" value="1"/>
</dbReference>